<dbReference type="AlphaFoldDB" id="A0A4Z2IZQ4"/>
<gene>
    <name evidence="2" type="ORF">EYF80_007003</name>
</gene>
<evidence type="ECO:0000313" key="3">
    <source>
        <dbReference type="Proteomes" id="UP000314294"/>
    </source>
</evidence>
<organism evidence="2 3">
    <name type="scientific">Liparis tanakae</name>
    <name type="common">Tanaka's snailfish</name>
    <dbReference type="NCBI Taxonomy" id="230148"/>
    <lineage>
        <taxon>Eukaryota</taxon>
        <taxon>Metazoa</taxon>
        <taxon>Chordata</taxon>
        <taxon>Craniata</taxon>
        <taxon>Vertebrata</taxon>
        <taxon>Euteleostomi</taxon>
        <taxon>Actinopterygii</taxon>
        <taxon>Neopterygii</taxon>
        <taxon>Teleostei</taxon>
        <taxon>Neoteleostei</taxon>
        <taxon>Acanthomorphata</taxon>
        <taxon>Eupercaria</taxon>
        <taxon>Perciformes</taxon>
        <taxon>Cottioidei</taxon>
        <taxon>Cottales</taxon>
        <taxon>Liparidae</taxon>
        <taxon>Liparis</taxon>
    </lineage>
</organism>
<evidence type="ECO:0000313" key="2">
    <source>
        <dbReference type="EMBL" id="TNN82762.1"/>
    </source>
</evidence>
<keyword evidence="3" id="KW-1185">Reference proteome</keyword>
<sequence length="151" mass="16488">MSQWSTRKLELHPPSFKERTRGRTRWTAVGAAEADVKHSWHRAGWRSGASGEERKWKARTTCGEKPAEQPDLRVVLPPHITAAPHSSIYKAIPPIHTFGICPAQGKHLPEPQRDQKAILCVSSSTNVAVARKEARAAAAGAPVAAVNVHIN</sequence>
<feature type="compositionally biased region" description="Basic and acidic residues" evidence="1">
    <location>
        <begin position="7"/>
        <end position="21"/>
    </location>
</feature>
<evidence type="ECO:0000256" key="1">
    <source>
        <dbReference type="SAM" id="MobiDB-lite"/>
    </source>
</evidence>
<dbReference type="EMBL" id="SRLO01000037">
    <property type="protein sequence ID" value="TNN82762.1"/>
    <property type="molecule type" value="Genomic_DNA"/>
</dbReference>
<feature type="region of interest" description="Disordered" evidence="1">
    <location>
        <begin position="1"/>
        <end position="21"/>
    </location>
</feature>
<feature type="region of interest" description="Disordered" evidence="1">
    <location>
        <begin position="42"/>
        <end position="66"/>
    </location>
</feature>
<protein>
    <submittedName>
        <fullName evidence="2">Uncharacterized protein</fullName>
    </submittedName>
</protein>
<reference evidence="2 3" key="1">
    <citation type="submission" date="2019-03" db="EMBL/GenBank/DDBJ databases">
        <title>First draft genome of Liparis tanakae, snailfish: a comprehensive survey of snailfish specific genes.</title>
        <authorList>
            <person name="Kim W."/>
            <person name="Song I."/>
            <person name="Jeong J.-H."/>
            <person name="Kim D."/>
            <person name="Kim S."/>
            <person name="Ryu S."/>
            <person name="Song J.Y."/>
            <person name="Lee S.K."/>
        </authorList>
    </citation>
    <scope>NUCLEOTIDE SEQUENCE [LARGE SCALE GENOMIC DNA]</scope>
    <source>
        <tissue evidence="2">Muscle</tissue>
    </source>
</reference>
<comment type="caution">
    <text evidence="2">The sequence shown here is derived from an EMBL/GenBank/DDBJ whole genome shotgun (WGS) entry which is preliminary data.</text>
</comment>
<name>A0A4Z2IZQ4_9TELE</name>
<accession>A0A4Z2IZQ4</accession>
<proteinExistence type="predicted"/>
<dbReference type="Proteomes" id="UP000314294">
    <property type="component" value="Unassembled WGS sequence"/>
</dbReference>